<organism evidence="17 18">
    <name type="scientific">Alosa alosa</name>
    <name type="common">allis shad</name>
    <dbReference type="NCBI Taxonomy" id="278164"/>
    <lineage>
        <taxon>Eukaryota</taxon>
        <taxon>Metazoa</taxon>
        <taxon>Chordata</taxon>
        <taxon>Craniata</taxon>
        <taxon>Vertebrata</taxon>
        <taxon>Euteleostomi</taxon>
        <taxon>Actinopterygii</taxon>
        <taxon>Neopterygii</taxon>
        <taxon>Teleostei</taxon>
        <taxon>Clupei</taxon>
        <taxon>Clupeiformes</taxon>
        <taxon>Clupeoidei</taxon>
        <taxon>Clupeidae</taxon>
        <taxon>Alosa</taxon>
    </lineage>
</organism>
<gene>
    <name evidence="17" type="ORF">AALO_G00079050</name>
</gene>
<comment type="function">
    <text evidence="13">Modulator of macroautophagy that causes accumulation of autophagosomes under basal conditions and enhances autophagic flux. Represses cell death and promotes long-term clonogenic survival of cells grown in the absence of glucose in a macroautophagy-independent manner. May have some role in extracellular matrix engulfment or growth factor receptor recycling, both of which can modulate cell survival.</text>
</comment>
<keyword evidence="6 14" id="KW-0812">Transmembrane</keyword>
<evidence type="ECO:0000256" key="15">
    <source>
        <dbReference type="SAM" id="SignalP"/>
    </source>
</evidence>
<evidence type="ECO:0000313" key="18">
    <source>
        <dbReference type="Proteomes" id="UP000823561"/>
    </source>
</evidence>
<accession>A0AAV6GXB0</accession>
<evidence type="ECO:0000256" key="14">
    <source>
        <dbReference type="SAM" id="Phobius"/>
    </source>
</evidence>
<keyword evidence="15" id="KW-0732">Signal</keyword>
<feature type="transmembrane region" description="Helical" evidence="14">
    <location>
        <begin position="111"/>
        <end position="130"/>
    </location>
</feature>
<evidence type="ECO:0000256" key="7">
    <source>
        <dbReference type="ARBA" id="ARBA00022753"/>
    </source>
</evidence>
<dbReference type="GO" id="GO:0006914">
    <property type="term" value="P:autophagy"/>
    <property type="evidence" value="ECO:0007669"/>
    <property type="project" value="UniProtKB-KW"/>
</dbReference>
<keyword evidence="12" id="KW-0968">Cytoplasmic vesicle</keyword>
<name>A0AAV6GXB0_9TELE</name>
<evidence type="ECO:0000256" key="10">
    <source>
        <dbReference type="ARBA" id="ARBA00023136"/>
    </source>
</evidence>
<keyword evidence="10 14" id="KW-0472">Membrane</keyword>
<dbReference type="AlphaFoldDB" id="A0AAV6GXB0"/>
<keyword evidence="7" id="KW-0967">Endosome</keyword>
<reference evidence="17" key="1">
    <citation type="submission" date="2020-10" db="EMBL/GenBank/DDBJ databases">
        <title>Chromosome-scale genome assembly of the Allis shad, Alosa alosa.</title>
        <authorList>
            <person name="Margot Z."/>
            <person name="Christophe K."/>
            <person name="Cabau C."/>
            <person name="Louis A."/>
            <person name="Berthelot C."/>
            <person name="Parey E."/>
            <person name="Roest Crollius H."/>
            <person name="Montfort J."/>
            <person name="Robinson-Rechavi M."/>
            <person name="Bucao C."/>
            <person name="Bouchez O."/>
            <person name="Gislard M."/>
            <person name="Lluch J."/>
            <person name="Milhes M."/>
            <person name="Lampietro C."/>
            <person name="Lopez Roques C."/>
            <person name="Donnadieu C."/>
            <person name="Braasch I."/>
            <person name="Desvignes T."/>
            <person name="Postlethwait J."/>
            <person name="Bobe J."/>
            <person name="Guiguen Y."/>
        </authorList>
    </citation>
    <scope>NUCLEOTIDE SEQUENCE</scope>
    <source>
        <strain evidence="17">M-15738</strain>
        <tissue evidence="17">Blood</tissue>
    </source>
</reference>
<evidence type="ECO:0000256" key="8">
    <source>
        <dbReference type="ARBA" id="ARBA00022989"/>
    </source>
</evidence>
<dbReference type="Proteomes" id="UP000823561">
    <property type="component" value="Chromosome 6"/>
</dbReference>
<feature type="transmembrane region" description="Helical" evidence="14">
    <location>
        <begin position="183"/>
        <end position="203"/>
    </location>
</feature>
<dbReference type="InterPro" id="IPR019402">
    <property type="entry name" value="CWH43_N"/>
</dbReference>
<evidence type="ECO:0000256" key="12">
    <source>
        <dbReference type="ARBA" id="ARBA00023329"/>
    </source>
</evidence>
<feature type="transmembrane region" description="Helical" evidence="14">
    <location>
        <begin position="84"/>
        <end position="105"/>
    </location>
</feature>
<evidence type="ECO:0000256" key="4">
    <source>
        <dbReference type="ARBA" id="ARBA00006565"/>
    </source>
</evidence>
<dbReference type="Pfam" id="PF10277">
    <property type="entry name" value="Frag1"/>
    <property type="match status" value="1"/>
</dbReference>
<evidence type="ECO:0000256" key="6">
    <source>
        <dbReference type="ARBA" id="ARBA00022692"/>
    </source>
</evidence>
<proteinExistence type="inferred from homology"/>
<evidence type="ECO:0000256" key="3">
    <source>
        <dbReference type="ARBA" id="ARBA00004651"/>
    </source>
</evidence>
<evidence type="ECO:0000256" key="9">
    <source>
        <dbReference type="ARBA" id="ARBA00023006"/>
    </source>
</evidence>
<sequence>MWAWALLPVILAVGGTAGIWAVYGVAVSNESVNLTAGFPYISTCGSYYPQSCWFSQICNVSSFLIIVVIRYQQVRDLGYQCRRTNLAALVLGFISSIGISILGNFQQSVSLGIHLFGAFLAFIVGLVYFWMQLWLTYKAEPSQDRHWLGPLRAVLCSLCTVFLIAMVVLHNTGSKSPAAMCEWALVMTFFLLFASFAAEFRLIECHQLTVHKQMREKITRSWLMAMNPEG</sequence>
<evidence type="ECO:0000256" key="1">
    <source>
        <dbReference type="ARBA" id="ARBA00004337"/>
    </source>
</evidence>
<evidence type="ECO:0000256" key="2">
    <source>
        <dbReference type="ARBA" id="ARBA00004542"/>
    </source>
</evidence>
<dbReference type="InterPro" id="IPR050911">
    <property type="entry name" value="DRAM/TMEM150_Autophagy_Mod"/>
</dbReference>
<keyword evidence="9" id="KW-0072">Autophagy</keyword>
<dbReference type="EMBL" id="JADWDJ010000006">
    <property type="protein sequence ID" value="KAG5279555.1"/>
    <property type="molecule type" value="Genomic_DNA"/>
</dbReference>
<dbReference type="PANTHER" id="PTHR21324:SF3">
    <property type="entry name" value="MODULATOR OF MACROAUTOPHAGY TMEM150B"/>
    <property type="match status" value="1"/>
</dbReference>
<protein>
    <recommendedName>
        <fullName evidence="16">CWH43-like N-terminal domain-containing protein</fullName>
    </recommendedName>
</protein>
<feature type="chain" id="PRO_5043955552" description="CWH43-like N-terminal domain-containing protein" evidence="15">
    <location>
        <begin position="19"/>
        <end position="230"/>
    </location>
</feature>
<dbReference type="PANTHER" id="PTHR21324">
    <property type="entry name" value="FASTING-INDUCIBLE INTEGRAL MEMBRANE PROTEIN TM6P1-RELATED"/>
    <property type="match status" value="1"/>
</dbReference>
<dbReference type="GO" id="GO:0000421">
    <property type="term" value="C:autophagosome membrane"/>
    <property type="evidence" value="ECO:0007669"/>
    <property type="project" value="UniProtKB-SubCell"/>
</dbReference>
<keyword evidence="11" id="KW-0325">Glycoprotein</keyword>
<evidence type="ECO:0000313" key="17">
    <source>
        <dbReference type="EMBL" id="KAG5279555.1"/>
    </source>
</evidence>
<evidence type="ECO:0000256" key="5">
    <source>
        <dbReference type="ARBA" id="ARBA00022475"/>
    </source>
</evidence>
<comment type="caution">
    <text evidence="17">The sequence shown here is derived from an EMBL/GenBank/DDBJ whole genome shotgun (WGS) entry which is preliminary data.</text>
</comment>
<comment type="subcellular location">
    <subcellularLocation>
        <location evidence="3">Cell membrane</location>
        <topology evidence="3">Multi-pass membrane protein</topology>
    </subcellularLocation>
    <subcellularLocation>
        <location evidence="2">Cytoplasmic vesicle</location>
        <location evidence="2">Autophagosome membrane</location>
        <topology evidence="2">Multi-pass membrane protein</topology>
    </subcellularLocation>
    <subcellularLocation>
        <location evidence="1">Endosome membrane</location>
        <topology evidence="1">Multi-pass membrane protein</topology>
    </subcellularLocation>
</comment>
<evidence type="ECO:0000256" key="11">
    <source>
        <dbReference type="ARBA" id="ARBA00023180"/>
    </source>
</evidence>
<evidence type="ECO:0000259" key="16">
    <source>
        <dbReference type="Pfam" id="PF10277"/>
    </source>
</evidence>
<comment type="similarity">
    <text evidence="4">Belongs to the DRAM/TMEM150 family.</text>
</comment>
<keyword evidence="8 14" id="KW-1133">Transmembrane helix</keyword>
<dbReference type="GO" id="GO:0005886">
    <property type="term" value="C:plasma membrane"/>
    <property type="evidence" value="ECO:0007669"/>
    <property type="project" value="UniProtKB-SubCell"/>
</dbReference>
<feature type="signal peptide" evidence="15">
    <location>
        <begin position="1"/>
        <end position="18"/>
    </location>
</feature>
<feature type="transmembrane region" description="Helical" evidence="14">
    <location>
        <begin position="53"/>
        <end position="72"/>
    </location>
</feature>
<feature type="domain" description="CWH43-like N-terminal" evidence="16">
    <location>
        <begin position="4"/>
        <end position="201"/>
    </location>
</feature>
<keyword evidence="5" id="KW-1003">Cell membrane</keyword>
<keyword evidence="18" id="KW-1185">Reference proteome</keyword>
<feature type="transmembrane region" description="Helical" evidence="14">
    <location>
        <begin position="151"/>
        <end position="171"/>
    </location>
</feature>
<evidence type="ECO:0000256" key="13">
    <source>
        <dbReference type="ARBA" id="ARBA00045144"/>
    </source>
</evidence>
<dbReference type="GO" id="GO:0010008">
    <property type="term" value="C:endosome membrane"/>
    <property type="evidence" value="ECO:0007669"/>
    <property type="project" value="UniProtKB-SubCell"/>
</dbReference>